<keyword evidence="2" id="KW-1185">Reference proteome</keyword>
<evidence type="ECO:0000313" key="2">
    <source>
        <dbReference type="Proteomes" id="UP000078561"/>
    </source>
</evidence>
<accession>A0A163JCY5</accession>
<dbReference type="AlphaFoldDB" id="A0A163JCY5"/>
<evidence type="ECO:0000313" key="1">
    <source>
        <dbReference type="EMBL" id="SAL98523.1"/>
    </source>
</evidence>
<organism evidence="1">
    <name type="scientific">Absidia glauca</name>
    <name type="common">Pin mould</name>
    <dbReference type="NCBI Taxonomy" id="4829"/>
    <lineage>
        <taxon>Eukaryota</taxon>
        <taxon>Fungi</taxon>
        <taxon>Fungi incertae sedis</taxon>
        <taxon>Mucoromycota</taxon>
        <taxon>Mucoromycotina</taxon>
        <taxon>Mucoromycetes</taxon>
        <taxon>Mucorales</taxon>
        <taxon>Cunninghamellaceae</taxon>
        <taxon>Absidia</taxon>
    </lineage>
</organism>
<proteinExistence type="predicted"/>
<dbReference type="Proteomes" id="UP000078561">
    <property type="component" value="Unassembled WGS sequence"/>
</dbReference>
<name>A0A163JCY5_ABSGL</name>
<reference evidence="1" key="1">
    <citation type="submission" date="2016-04" db="EMBL/GenBank/DDBJ databases">
        <authorList>
            <person name="Evans L.H."/>
            <person name="Alamgir A."/>
            <person name="Owens N."/>
            <person name="Weber N.D."/>
            <person name="Virtaneva K."/>
            <person name="Barbian K."/>
            <person name="Babar A."/>
            <person name="Rosenke K."/>
        </authorList>
    </citation>
    <scope>NUCLEOTIDE SEQUENCE [LARGE SCALE GENOMIC DNA]</scope>
    <source>
        <strain evidence="1">CBS 101.48</strain>
    </source>
</reference>
<dbReference type="EMBL" id="LT552147">
    <property type="protein sequence ID" value="SAL98523.1"/>
    <property type="molecule type" value="Genomic_DNA"/>
</dbReference>
<sequence length="82" mass="9313">MANEDNNEMHRANINEVHDMDIDDELLNMRLPTPGPYESENEELEEYALGNDVEAANEESAPESALALCRERYDTLVSYHAS</sequence>
<dbReference type="InParanoid" id="A0A163JCY5"/>
<protein>
    <submittedName>
        <fullName evidence="1">Uncharacterized protein</fullName>
    </submittedName>
</protein>
<gene>
    <name evidence="1" type="primary">ABSGL_04064.1 scaffold 4848</name>
</gene>